<reference evidence="1" key="1">
    <citation type="journal article" date="2014" name="Int. J. Syst. Evol. Microbiol.">
        <title>Complete genome sequence of Corynebacterium casei LMG S-19264T (=DSM 44701T), isolated from a smear-ripened cheese.</title>
        <authorList>
            <consortium name="US DOE Joint Genome Institute (JGI-PGF)"/>
            <person name="Walter F."/>
            <person name="Albersmeier A."/>
            <person name="Kalinowski J."/>
            <person name="Ruckert C."/>
        </authorList>
    </citation>
    <scope>NUCLEOTIDE SEQUENCE</scope>
    <source>
        <strain evidence="1">NBRC 108769</strain>
    </source>
</reference>
<name>A0AA37SN08_9BACT</name>
<dbReference type="Proteomes" id="UP001156666">
    <property type="component" value="Unassembled WGS sequence"/>
</dbReference>
<accession>A0AA37SN08</accession>
<sequence length="345" mass="39290">MRKTKSHNNKLKKGMMKFKLIAFLFTIVIFFSSCYKDEFKFTADETPEVVDPGDISNFFAQVPNKFDSLVFKAEDGIIIVTENQTIIEVSPGSLLDQSGNFVTGDVDFKYIEVLNPAEYAFYGLPTISNKQLLRTDGVFRFEARQEGKELSFKGGRGVRVRLPDDNPEEGMQLFRGEGSGDDFNWSPISDATGSPNNTDIILNEWFLNIDSTGQDFLQGFGYEFTCELFTWINVDIFVDIPEDERTTVCVELPEMFTNKNTTIFMLFKESKSILGLNGDAEKMQWCEPYGATPKGFEVTFIVISHQGDDKYYFALKDATIVEDHLEYIEPEETTIDEIVKEIENL</sequence>
<proteinExistence type="predicted"/>
<organism evidence="1 2">
    <name type="scientific">Portibacter lacus</name>
    <dbReference type="NCBI Taxonomy" id="1099794"/>
    <lineage>
        <taxon>Bacteria</taxon>
        <taxon>Pseudomonadati</taxon>
        <taxon>Bacteroidota</taxon>
        <taxon>Saprospiria</taxon>
        <taxon>Saprospirales</taxon>
        <taxon>Haliscomenobacteraceae</taxon>
        <taxon>Portibacter</taxon>
    </lineage>
</organism>
<gene>
    <name evidence="1" type="ORF">GCM10007940_09540</name>
</gene>
<dbReference type="EMBL" id="BSOH01000005">
    <property type="protein sequence ID" value="GLR16339.1"/>
    <property type="molecule type" value="Genomic_DNA"/>
</dbReference>
<evidence type="ECO:0000313" key="2">
    <source>
        <dbReference type="Proteomes" id="UP001156666"/>
    </source>
</evidence>
<comment type="caution">
    <text evidence="1">The sequence shown here is derived from an EMBL/GenBank/DDBJ whole genome shotgun (WGS) entry which is preliminary data.</text>
</comment>
<dbReference type="PROSITE" id="PS51257">
    <property type="entry name" value="PROKAR_LIPOPROTEIN"/>
    <property type="match status" value="1"/>
</dbReference>
<protein>
    <submittedName>
        <fullName evidence="1">Uncharacterized protein</fullName>
    </submittedName>
</protein>
<evidence type="ECO:0000313" key="1">
    <source>
        <dbReference type="EMBL" id="GLR16339.1"/>
    </source>
</evidence>
<keyword evidence="2" id="KW-1185">Reference proteome</keyword>
<reference evidence="1" key="2">
    <citation type="submission" date="2023-01" db="EMBL/GenBank/DDBJ databases">
        <title>Draft genome sequence of Portibacter lacus strain NBRC 108769.</title>
        <authorList>
            <person name="Sun Q."/>
            <person name="Mori K."/>
        </authorList>
    </citation>
    <scope>NUCLEOTIDE SEQUENCE</scope>
    <source>
        <strain evidence="1">NBRC 108769</strain>
    </source>
</reference>
<dbReference type="AlphaFoldDB" id="A0AA37SN08"/>